<dbReference type="SUPFAM" id="SSF46785">
    <property type="entry name" value="Winged helix' DNA-binding domain"/>
    <property type="match status" value="1"/>
</dbReference>
<accession>A0A5M8QPY2</accession>
<dbReference type="PRINTS" id="PR00598">
    <property type="entry name" value="HTHMARR"/>
</dbReference>
<dbReference type="InterPro" id="IPR036388">
    <property type="entry name" value="WH-like_DNA-bd_sf"/>
</dbReference>
<dbReference type="GO" id="GO:0003700">
    <property type="term" value="F:DNA-binding transcription factor activity"/>
    <property type="evidence" value="ECO:0007669"/>
    <property type="project" value="InterPro"/>
</dbReference>
<dbReference type="AlphaFoldDB" id="A0A5M8QPY2"/>
<dbReference type="OrthoDB" id="7774677at2"/>
<dbReference type="SMART" id="SM00347">
    <property type="entry name" value="HTH_MARR"/>
    <property type="match status" value="1"/>
</dbReference>
<organism evidence="2 3">
    <name type="scientific">Agrococcus sediminis</name>
    <dbReference type="NCBI Taxonomy" id="2599924"/>
    <lineage>
        <taxon>Bacteria</taxon>
        <taxon>Bacillati</taxon>
        <taxon>Actinomycetota</taxon>
        <taxon>Actinomycetes</taxon>
        <taxon>Micrococcales</taxon>
        <taxon>Microbacteriaceae</taxon>
        <taxon>Agrococcus</taxon>
    </lineage>
</organism>
<dbReference type="InterPro" id="IPR000835">
    <property type="entry name" value="HTH_MarR-typ"/>
</dbReference>
<dbReference type="PROSITE" id="PS50995">
    <property type="entry name" value="HTH_MARR_2"/>
    <property type="match status" value="1"/>
</dbReference>
<dbReference type="Gene3D" id="1.10.10.10">
    <property type="entry name" value="Winged helix-like DNA-binding domain superfamily/Winged helix DNA-binding domain"/>
    <property type="match status" value="1"/>
</dbReference>
<protein>
    <submittedName>
        <fullName evidence="2">MarR family transcriptional regulator</fullName>
    </submittedName>
</protein>
<name>A0A5M8QPY2_9MICO</name>
<evidence type="ECO:0000313" key="2">
    <source>
        <dbReference type="EMBL" id="KAA6436242.1"/>
    </source>
</evidence>
<evidence type="ECO:0000313" key="3">
    <source>
        <dbReference type="Proteomes" id="UP000323221"/>
    </source>
</evidence>
<gene>
    <name evidence="2" type="ORF">FQ330_02190</name>
</gene>
<evidence type="ECO:0000259" key="1">
    <source>
        <dbReference type="PROSITE" id="PS50995"/>
    </source>
</evidence>
<comment type="caution">
    <text evidence="2">The sequence shown here is derived from an EMBL/GenBank/DDBJ whole genome shotgun (WGS) entry which is preliminary data.</text>
</comment>
<dbReference type="EMBL" id="VOIR01000011">
    <property type="protein sequence ID" value="KAA6436242.1"/>
    <property type="molecule type" value="Genomic_DNA"/>
</dbReference>
<dbReference type="Proteomes" id="UP000323221">
    <property type="component" value="Unassembled WGS sequence"/>
</dbReference>
<dbReference type="PANTHER" id="PTHR33164">
    <property type="entry name" value="TRANSCRIPTIONAL REGULATOR, MARR FAMILY"/>
    <property type="match status" value="1"/>
</dbReference>
<dbReference type="GO" id="GO:0006950">
    <property type="term" value="P:response to stress"/>
    <property type="evidence" value="ECO:0007669"/>
    <property type="project" value="TreeGrafter"/>
</dbReference>
<feature type="domain" description="HTH marR-type" evidence="1">
    <location>
        <begin position="1"/>
        <end position="105"/>
    </location>
</feature>
<dbReference type="PANTHER" id="PTHR33164:SF57">
    <property type="entry name" value="MARR-FAMILY TRANSCRIPTIONAL REGULATOR"/>
    <property type="match status" value="1"/>
</dbReference>
<dbReference type="InterPro" id="IPR036390">
    <property type="entry name" value="WH_DNA-bd_sf"/>
</dbReference>
<proteinExistence type="predicted"/>
<dbReference type="Pfam" id="PF12802">
    <property type="entry name" value="MarR_2"/>
    <property type="match status" value="1"/>
</dbReference>
<reference evidence="2 3" key="1">
    <citation type="submission" date="2019-08" db="EMBL/GenBank/DDBJ databases">
        <title>Agrococcus lahaulensis sp. nov., isolated from a cold desert of the Indian Himalayas.</title>
        <authorList>
            <person name="Qu J.H."/>
        </authorList>
    </citation>
    <scope>NUCLEOTIDE SEQUENCE [LARGE SCALE GENOMIC DNA]</scope>
    <source>
        <strain evidence="2 3">NS18</strain>
    </source>
</reference>
<dbReference type="InterPro" id="IPR039422">
    <property type="entry name" value="MarR/SlyA-like"/>
</dbReference>
<sequence length="110" mass="11657">MGARRMLHAIVRAEAARSISDLGRDIGVDQPRASRLVQGLAEAGLVRRIPDPADGRRVVIEATAAGRRHVAEHAEARAAEVATAAEALSPAERATLAALLTRLADAWPPR</sequence>
<keyword evidence="3" id="KW-1185">Reference proteome</keyword>